<name>A0A8D8Z826_9HEMI</name>
<dbReference type="AlphaFoldDB" id="A0A8D8Z826"/>
<organism evidence="1">
    <name type="scientific">Cacopsylla melanoneura</name>
    <dbReference type="NCBI Taxonomy" id="428564"/>
    <lineage>
        <taxon>Eukaryota</taxon>
        <taxon>Metazoa</taxon>
        <taxon>Ecdysozoa</taxon>
        <taxon>Arthropoda</taxon>
        <taxon>Hexapoda</taxon>
        <taxon>Insecta</taxon>
        <taxon>Pterygota</taxon>
        <taxon>Neoptera</taxon>
        <taxon>Paraneoptera</taxon>
        <taxon>Hemiptera</taxon>
        <taxon>Sternorrhyncha</taxon>
        <taxon>Psylloidea</taxon>
        <taxon>Psyllidae</taxon>
        <taxon>Psyllinae</taxon>
        <taxon>Cacopsylla</taxon>
    </lineage>
</organism>
<protein>
    <submittedName>
        <fullName evidence="1">Uncharacterized protein</fullName>
    </submittedName>
</protein>
<sequence>MWTVLLEKPLEFVIRTCDLDPLEKRQSSHNFRTIWYSSELENLFLWSFNHIQLLVKLVIMATARGAGTVFALELQFLFSFFHYVEFGISIQVCTSVACTAITNSHILSGRLTFYKRCTSCSE</sequence>
<dbReference type="EMBL" id="HBUF01433147">
    <property type="protein sequence ID" value="CAG6742180.1"/>
    <property type="molecule type" value="Transcribed_RNA"/>
</dbReference>
<reference evidence="1" key="1">
    <citation type="submission" date="2021-05" db="EMBL/GenBank/DDBJ databases">
        <authorList>
            <person name="Alioto T."/>
            <person name="Alioto T."/>
            <person name="Gomez Garrido J."/>
        </authorList>
    </citation>
    <scope>NUCLEOTIDE SEQUENCE</scope>
</reference>
<evidence type="ECO:0000313" key="1">
    <source>
        <dbReference type="EMBL" id="CAG6742180.1"/>
    </source>
</evidence>
<accession>A0A8D8Z826</accession>
<proteinExistence type="predicted"/>